<proteinExistence type="predicted"/>
<dbReference type="Proteomes" id="UP001217325">
    <property type="component" value="Unassembled WGS sequence"/>
</dbReference>
<sequence>MTVLREGKMRAKTFAPLAATVAAIVLVTGCSRTSEGQANAESESGRSATVAAQGAAPGEMDPGTYRTTPQADFGTVTSVNSGRYVEGQRMAEFVVLPTELDPLLTGPVGMSTYVIKSGTALSVLLTGKSPDIAEREGMLTGFSTSRSYEDKKADKSIVHAVLRFPDAESAQRAAADMSADDALPSEYLPGGVPTSIDILPDTLTTTRESSDGTFSSNSFTPHGQYIIYTWASAPIAEKDWTAQITAKALEQQGPMIDKFPATAADKFAELPMDIDNVLVLTIPEDDGNRTTSSDAVYGPRGSAHFSTNPTLTLDFMDKSETTLMARSGSNVYRSESADGAATLFDLFKGDIVDSEGFTPSANPPGAPNVACFTKDSPQGTYNYCIVHQGRYLGEISALDDETKVHQMTTAQYKILESAK</sequence>
<name>A0AAW6LQD4_RHOSG</name>
<protein>
    <recommendedName>
        <fullName evidence="6">Secreted protein</fullName>
    </recommendedName>
</protein>
<organism evidence="4 5">
    <name type="scientific">Rhodococcus qingshengii</name>
    <dbReference type="NCBI Taxonomy" id="334542"/>
    <lineage>
        <taxon>Bacteria</taxon>
        <taxon>Bacillati</taxon>
        <taxon>Actinomycetota</taxon>
        <taxon>Actinomycetes</taxon>
        <taxon>Mycobacteriales</taxon>
        <taxon>Nocardiaceae</taxon>
        <taxon>Rhodococcus</taxon>
        <taxon>Rhodococcus erythropolis group</taxon>
    </lineage>
</organism>
<gene>
    <name evidence="4" type="ORF">PXH69_33280</name>
</gene>
<dbReference type="InterPro" id="IPR056463">
    <property type="entry name" value="DUF7373_C"/>
</dbReference>
<evidence type="ECO:0000259" key="2">
    <source>
        <dbReference type="Pfam" id="PF24088"/>
    </source>
</evidence>
<feature type="domain" description="DUF7373" evidence="3">
    <location>
        <begin position="281"/>
        <end position="416"/>
    </location>
</feature>
<dbReference type="AlphaFoldDB" id="A0AAW6LQD4"/>
<feature type="region of interest" description="Disordered" evidence="1">
    <location>
        <begin position="36"/>
        <end position="72"/>
    </location>
</feature>
<dbReference type="PROSITE" id="PS51257">
    <property type="entry name" value="PROKAR_LIPOPROTEIN"/>
    <property type="match status" value="1"/>
</dbReference>
<reference evidence="4" key="1">
    <citation type="submission" date="2023-02" db="EMBL/GenBank/DDBJ databases">
        <title>A novel hydrolase synthesized by Rhodococcus erythropolis HQ is responsible for the detoxification of Zearalenone.</title>
        <authorList>
            <person name="Hu J."/>
            <person name="Xu J."/>
        </authorList>
    </citation>
    <scope>NUCLEOTIDE SEQUENCE</scope>
    <source>
        <strain evidence="4">HQ</strain>
    </source>
</reference>
<comment type="caution">
    <text evidence="4">The sequence shown here is derived from an EMBL/GenBank/DDBJ whole genome shotgun (WGS) entry which is preliminary data.</text>
</comment>
<dbReference type="Pfam" id="PF24092">
    <property type="entry name" value="DUF7373_C"/>
    <property type="match status" value="1"/>
</dbReference>
<accession>A0AAW6LQD4</accession>
<evidence type="ECO:0000259" key="3">
    <source>
        <dbReference type="Pfam" id="PF24092"/>
    </source>
</evidence>
<feature type="domain" description="DUF7373" evidence="2">
    <location>
        <begin position="74"/>
        <end position="272"/>
    </location>
</feature>
<feature type="compositionally biased region" description="Polar residues" evidence="1">
    <location>
        <begin position="36"/>
        <end position="47"/>
    </location>
</feature>
<dbReference type="RefSeq" id="WP_083745037.1">
    <property type="nucleotide sequence ID" value="NZ_JARDXE010000034.1"/>
</dbReference>
<dbReference type="InterPro" id="IPR055797">
    <property type="entry name" value="DUF7373"/>
</dbReference>
<dbReference type="Pfam" id="PF24088">
    <property type="entry name" value="DUF7373"/>
    <property type="match status" value="1"/>
</dbReference>
<evidence type="ECO:0000313" key="4">
    <source>
        <dbReference type="EMBL" id="MDE8649847.1"/>
    </source>
</evidence>
<evidence type="ECO:0000313" key="5">
    <source>
        <dbReference type="Proteomes" id="UP001217325"/>
    </source>
</evidence>
<evidence type="ECO:0000256" key="1">
    <source>
        <dbReference type="SAM" id="MobiDB-lite"/>
    </source>
</evidence>
<dbReference type="EMBL" id="JARDXE010000034">
    <property type="protein sequence ID" value="MDE8649847.1"/>
    <property type="molecule type" value="Genomic_DNA"/>
</dbReference>
<evidence type="ECO:0008006" key="6">
    <source>
        <dbReference type="Google" id="ProtNLM"/>
    </source>
</evidence>